<dbReference type="Pfam" id="PF13561">
    <property type="entry name" value="adh_short_C2"/>
    <property type="match status" value="1"/>
</dbReference>
<gene>
    <name evidence="1" type="ORF">ACFO0B_14130</name>
</gene>
<dbReference type="Proteomes" id="UP001595696">
    <property type="component" value="Unassembled WGS sequence"/>
</dbReference>
<reference evidence="2" key="1">
    <citation type="journal article" date="2019" name="Int. J. Syst. Evol. Microbiol.">
        <title>The Global Catalogue of Microorganisms (GCM) 10K type strain sequencing project: providing services to taxonomists for standard genome sequencing and annotation.</title>
        <authorList>
            <consortium name="The Broad Institute Genomics Platform"/>
            <consortium name="The Broad Institute Genome Sequencing Center for Infectious Disease"/>
            <person name="Wu L."/>
            <person name="Ma J."/>
        </authorList>
    </citation>
    <scope>NUCLEOTIDE SEQUENCE [LARGE SCALE GENOMIC DNA]</scope>
    <source>
        <strain evidence="2">CGMCC 4.7330</strain>
    </source>
</reference>
<comment type="caution">
    <text evidence="1">The sequence shown here is derived from an EMBL/GenBank/DDBJ whole genome shotgun (WGS) entry which is preliminary data.</text>
</comment>
<dbReference type="EMBL" id="JBHSAX010000013">
    <property type="protein sequence ID" value="MFC3963129.1"/>
    <property type="molecule type" value="Genomic_DNA"/>
</dbReference>
<name>A0ABV8DTS3_9NOCA</name>
<accession>A0ABV8DTS3</accession>
<organism evidence="1 2">
    <name type="scientific">Nocardia jiangsuensis</name>
    <dbReference type="NCBI Taxonomy" id="1691563"/>
    <lineage>
        <taxon>Bacteria</taxon>
        <taxon>Bacillati</taxon>
        <taxon>Actinomycetota</taxon>
        <taxon>Actinomycetes</taxon>
        <taxon>Mycobacteriales</taxon>
        <taxon>Nocardiaceae</taxon>
        <taxon>Nocardia</taxon>
    </lineage>
</organism>
<keyword evidence="2" id="KW-1185">Reference proteome</keyword>
<dbReference type="Gene3D" id="3.40.50.720">
    <property type="entry name" value="NAD(P)-binding Rossmann-like Domain"/>
    <property type="match status" value="1"/>
</dbReference>
<dbReference type="RefSeq" id="WP_378612861.1">
    <property type="nucleotide sequence ID" value="NZ_JBHSAX010000013.1"/>
</dbReference>
<evidence type="ECO:0000313" key="2">
    <source>
        <dbReference type="Proteomes" id="UP001595696"/>
    </source>
</evidence>
<proteinExistence type="predicted"/>
<dbReference type="SUPFAM" id="SSF51735">
    <property type="entry name" value="NAD(P)-binding Rossmann-fold domains"/>
    <property type="match status" value="1"/>
</dbReference>
<sequence>MIRPRHRRGARGIGQATAQSLAARGARVWISDIDYAAAQAIAAEIGGHAAPLDVIEPESFRESPVVQPIPGRSRS</sequence>
<dbReference type="InterPro" id="IPR002347">
    <property type="entry name" value="SDR_fam"/>
</dbReference>
<protein>
    <submittedName>
        <fullName evidence="1">SDR family oxidoreductase</fullName>
    </submittedName>
</protein>
<dbReference type="InterPro" id="IPR036291">
    <property type="entry name" value="NAD(P)-bd_dom_sf"/>
</dbReference>
<evidence type="ECO:0000313" key="1">
    <source>
        <dbReference type="EMBL" id="MFC3963129.1"/>
    </source>
</evidence>